<protein>
    <recommendedName>
        <fullName evidence="1">Spore protein YkvP/CgeB glycosyl transferase-like domain-containing protein</fullName>
    </recommendedName>
</protein>
<evidence type="ECO:0000259" key="1">
    <source>
        <dbReference type="Pfam" id="PF13524"/>
    </source>
</evidence>
<dbReference type="Pfam" id="PF13524">
    <property type="entry name" value="Glyco_trans_1_2"/>
    <property type="match status" value="1"/>
</dbReference>
<feature type="domain" description="Spore protein YkvP/CgeB glycosyl transferase-like" evidence="1">
    <location>
        <begin position="63"/>
        <end position="169"/>
    </location>
</feature>
<dbReference type="AlphaFoldDB" id="A0A382HTJ5"/>
<proteinExistence type="predicted"/>
<sequence>KDRILVTGAIGKTKLASKLANSLKTNYQGKRNLFSKWSALQCYTLRTKCTTLPYVDYTTTLAHEYINDKYPLLLQKYASSIAATTYHANVKYWEIPAAGCLTFMEVTEKNNAKRTGFIDDETCVYINESNYVKKFSEFLETSDDPKWEKIASNGRKFALENFNNDVAVTSLIQLIRDVIKEKELE</sequence>
<dbReference type="InterPro" id="IPR055259">
    <property type="entry name" value="YkvP/CgeB_Glyco_trans-like"/>
</dbReference>
<feature type="non-terminal residue" evidence="2">
    <location>
        <position position="1"/>
    </location>
</feature>
<organism evidence="2">
    <name type="scientific">marine metagenome</name>
    <dbReference type="NCBI Taxonomy" id="408172"/>
    <lineage>
        <taxon>unclassified sequences</taxon>
        <taxon>metagenomes</taxon>
        <taxon>ecological metagenomes</taxon>
    </lineage>
</organism>
<evidence type="ECO:0000313" key="2">
    <source>
        <dbReference type="EMBL" id="SVB90686.1"/>
    </source>
</evidence>
<gene>
    <name evidence="2" type="ORF">METZ01_LOCUS243540</name>
</gene>
<name>A0A382HTJ5_9ZZZZ</name>
<dbReference type="EMBL" id="UINC01063249">
    <property type="protein sequence ID" value="SVB90686.1"/>
    <property type="molecule type" value="Genomic_DNA"/>
</dbReference>
<reference evidence="2" key="1">
    <citation type="submission" date="2018-05" db="EMBL/GenBank/DDBJ databases">
        <authorList>
            <person name="Lanie J.A."/>
            <person name="Ng W.-L."/>
            <person name="Kazmierczak K.M."/>
            <person name="Andrzejewski T.M."/>
            <person name="Davidsen T.M."/>
            <person name="Wayne K.J."/>
            <person name="Tettelin H."/>
            <person name="Glass J.I."/>
            <person name="Rusch D."/>
            <person name="Podicherti R."/>
            <person name="Tsui H.-C.T."/>
            <person name="Winkler M.E."/>
        </authorList>
    </citation>
    <scope>NUCLEOTIDE SEQUENCE</scope>
</reference>
<accession>A0A382HTJ5</accession>